<evidence type="ECO:0000256" key="9">
    <source>
        <dbReference type="RuleBase" id="RU000488"/>
    </source>
</evidence>
<keyword evidence="7 8" id="KW-0472">Membrane</keyword>
<evidence type="ECO:0000256" key="8">
    <source>
        <dbReference type="PROSITE-ProRule" id="PRU00282"/>
    </source>
</evidence>
<dbReference type="Gene3D" id="1.50.40.10">
    <property type="entry name" value="Mitochondrial carrier domain"/>
    <property type="match status" value="1"/>
</dbReference>
<comment type="subcellular location">
    <subcellularLocation>
        <location evidence="1">Mitochondrion membrane</location>
        <topology evidence="1">Multi-pass membrane protein</topology>
    </subcellularLocation>
</comment>
<protein>
    <submittedName>
        <fullName evidence="11">Mitochondrial carrier protein, putative</fullName>
        <ecNumber evidence="11">2.4.2.1</ecNumber>
    </submittedName>
</protein>
<evidence type="ECO:0000313" key="11">
    <source>
        <dbReference type="EMBL" id="EGR34554.1"/>
    </source>
</evidence>
<feature type="transmembrane region" description="Helical" evidence="10">
    <location>
        <begin position="174"/>
        <end position="192"/>
    </location>
</feature>
<feature type="transmembrane region" description="Helical" evidence="10">
    <location>
        <begin position="35"/>
        <end position="55"/>
    </location>
</feature>
<reference evidence="11 12" key="1">
    <citation type="submission" date="2011-07" db="EMBL/GenBank/DDBJ databases">
        <authorList>
            <person name="Coyne R."/>
            <person name="Brami D."/>
            <person name="Johnson J."/>
            <person name="Hostetler J."/>
            <person name="Hannick L."/>
            <person name="Clark T."/>
            <person name="Cassidy-Hanley D."/>
            <person name="Inman J."/>
        </authorList>
    </citation>
    <scope>NUCLEOTIDE SEQUENCE [LARGE SCALE GENOMIC DNA]</scope>
    <source>
        <strain evidence="11 12">G5</strain>
    </source>
</reference>
<organism evidence="11 12">
    <name type="scientific">Ichthyophthirius multifiliis</name>
    <name type="common">White spot disease agent</name>
    <name type="synonym">Ich</name>
    <dbReference type="NCBI Taxonomy" id="5932"/>
    <lineage>
        <taxon>Eukaryota</taxon>
        <taxon>Sar</taxon>
        <taxon>Alveolata</taxon>
        <taxon>Ciliophora</taxon>
        <taxon>Intramacronucleata</taxon>
        <taxon>Oligohymenophorea</taxon>
        <taxon>Hymenostomatida</taxon>
        <taxon>Ophryoglenina</taxon>
        <taxon>Ichthyophthirius</taxon>
    </lineage>
</organism>
<dbReference type="Pfam" id="PF00153">
    <property type="entry name" value="Mito_carr"/>
    <property type="match status" value="3"/>
</dbReference>
<name>G0QJQ6_ICHMU</name>
<keyword evidence="11" id="KW-0808">Transferase</keyword>
<dbReference type="GO" id="GO:0015093">
    <property type="term" value="F:ferrous iron transmembrane transporter activity"/>
    <property type="evidence" value="ECO:0007669"/>
    <property type="project" value="TreeGrafter"/>
</dbReference>
<dbReference type="AlphaFoldDB" id="G0QJQ6"/>
<dbReference type="RefSeq" id="XP_004039858.1">
    <property type="nucleotide sequence ID" value="XM_004039810.1"/>
</dbReference>
<sequence length="257" mass="29289">MIVQTIKLEFNDYKNKRMLKDIAIQTIKNEGFKGLYSGVGISVIGSGPAFTLYMTSYEYNKTILNKYGILQNNDFLMYMIAGLFAEIISCIFWLPIDVIKERLQVQQNLGLYRYANAIDAIKQISKSEGIPGLYRAYGATICTFGPYSAFYFTFYEQLKSILCQNSKYPTFFESFSLAALAGAFASVITNPLEVSKIRMQVQRASNAFYKQDENKDIKFQKGNFGYKNIVHGIIQIIKKEGFASLFKEKLNSFKSQL</sequence>
<dbReference type="InParanoid" id="G0QJQ6"/>
<gene>
    <name evidence="11" type="ORF">IMG5_007660</name>
</gene>
<keyword evidence="5 10" id="KW-1133">Transmembrane helix</keyword>
<accession>G0QJQ6</accession>
<dbReference type="GeneID" id="14910747"/>
<evidence type="ECO:0000256" key="4">
    <source>
        <dbReference type="ARBA" id="ARBA00022692"/>
    </source>
</evidence>
<feature type="repeat" description="Solcar" evidence="8">
    <location>
        <begin position="73"/>
        <end position="161"/>
    </location>
</feature>
<keyword evidence="12" id="KW-1185">Reference proteome</keyword>
<comment type="similarity">
    <text evidence="2 9">Belongs to the mitochondrial carrier (TC 2.A.29) family.</text>
</comment>
<evidence type="ECO:0000256" key="2">
    <source>
        <dbReference type="ARBA" id="ARBA00006375"/>
    </source>
</evidence>
<dbReference type="GO" id="GO:0048250">
    <property type="term" value="P:iron import into the mitochondrion"/>
    <property type="evidence" value="ECO:0007669"/>
    <property type="project" value="TreeGrafter"/>
</dbReference>
<feature type="transmembrane region" description="Helical" evidence="10">
    <location>
        <begin position="132"/>
        <end position="154"/>
    </location>
</feature>
<feature type="repeat" description="Solcar" evidence="8">
    <location>
        <begin position="1"/>
        <end position="63"/>
    </location>
</feature>
<dbReference type="SUPFAM" id="SSF103506">
    <property type="entry name" value="Mitochondrial carrier"/>
    <property type="match status" value="1"/>
</dbReference>
<evidence type="ECO:0000256" key="6">
    <source>
        <dbReference type="ARBA" id="ARBA00023128"/>
    </source>
</evidence>
<dbReference type="EC" id="2.4.2.1" evidence="11"/>
<feature type="transmembrane region" description="Helical" evidence="10">
    <location>
        <begin position="75"/>
        <end position="94"/>
    </location>
</feature>
<dbReference type="EMBL" id="GL983081">
    <property type="protein sequence ID" value="EGR34554.1"/>
    <property type="molecule type" value="Genomic_DNA"/>
</dbReference>
<evidence type="ECO:0000256" key="3">
    <source>
        <dbReference type="ARBA" id="ARBA00022448"/>
    </source>
</evidence>
<dbReference type="PANTHER" id="PTHR45758:SF19">
    <property type="entry name" value="CARRIER PROTEIN, PUTATIVE-RELATED"/>
    <property type="match status" value="1"/>
</dbReference>
<dbReference type="eggNOG" id="KOG0770">
    <property type="taxonomic scope" value="Eukaryota"/>
</dbReference>
<dbReference type="InterPro" id="IPR018108">
    <property type="entry name" value="MCP_transmembrane"/>
</dbReference>
<dbReference type="GO" id="GO:0004731">
    <property type="term" value="F:purine-nucleoside phosphorylase activity"/>
    <property type="evidence" value="ECO:0007669"/>
    <property type="project" value="UniProtKB-EC"/>
</dbReference>
<evidence type="ECO:0000256" key="10">
    <source>
        <dbReference type="SAM" id="Phobius"/>
    </source>
</evidence>
<evidence type="ECO:0000256" key="5">
    <source>
        <dbReference type="ARBA" id="ARBA00022989"/>
    </source>
</evidence>
<dbReference type="OMA" id="CKDMCAT"/>
<dbReference type="PROSITE" id="PS50920">
    <property type="entry name" value="SOLCAR"/>
    <property type="match status" value="3"/>
</dbReference>
<feature type="repeat" description="Solcar" evidence="8">
    <location>
        <begin position="169"/>
        <end position="257"/>
    </location>
</feature>
<keyword evidence="3 9" id="KW-0813">Transport</keyword>
<evidence type="ECO:0000313" key="12">
    <source>
        <dbReference type="Proteomes" id="UP000008983"/>
    </source>
</evidence>
<keyword evidence="11" id="KW-0328">Glycosyltransferase</keyword>
<dbReference type="OrthoDB" id="250329at2759"/>
<dbReference type="GO" id="GO:0031966">
    <property type="term" value="C:mitochondrial membrane"/>
    <property type="evidence" value="ECO:0007669"/>
    <property type="project" value="UniProtKB-SubCell"/>
</dbReference>
<dbReference type="InterPro" id="IPR023395">
    <property type="entry name" value="MCP_dom_sf"/>
</dbReference>
<keyword evidence="6" id="KW-0496">Mitochondrion</keyword>
<evidence type="ECO:0000256" key="7">
    <source>
        <dbReference type="ARBA" id="ARBA00023136"/>
    </source>
</evidence>
<proteinExistence type="inferred from homology"/>
<dbReference type="PANTHER" id="PTHR45758">
    <property type="entry name" value="MITOFERRIN-1-RELATED"/>
    <property type="match status" value="1"/>
</dbReference>
<keyword evidence="4 8" id="KW-0812">Transmembrane</keyword>
<evidence type="ECO:0000256" key="1">
    <source>
        <dbReference type="ARBA" id="ARBA00004225"/>
    </source>
</evidence>
<dbReference type="Proteomes" id="UP000008983">
    <property type="component" value="Unassembled WGS sequence"/>
</dbReference>